<dbReference type="RefSeq" id="WP_151103854.1">
    <property type="nucleotide sequence ID" value="NZ_RQWK01000001.1"/>
</dbReference>
<accession>A0A5J5LNW1</accession>
<dbReference type="AlphaFoldDB" id="A0A5J5LNW1"/>
<protein>
    <recommendedName>
        <fullName evidence="3">PD(D/E)XK endonuclease domain-containing protein</fullName>
    </recommendedName>
</protein>
<evidence type="ECO:0000313" key="2">
    <source>
        <dbReference type="Proteomes" id="UP000326244"/>
    </source>
</evidence>
<dbReference type="Proteomes" id="UP000326244">
    <property type="component" value="Unassembled WGS sequence"/>
</dbReference>
<dbReference type="EMBL" id="RQWK01000001">
    <property type="protein sequence ID" value="KAA9410974.1"/>
    <property type="molecule type" value="Genomic_DNA"/>
</dbReference>
<comment type="caution">
    <text evidence="1">The sequence shown here is derived from an EMBL/GenBank/DDBJ whole genome shotgun (WGS) entry which is preliminary data.</text>
</comment>
<organism evidence="1 2">
    <name type="scientific">Haloarcula hispanica</name>
    <dbReference type="NCBI Taxonomy" id="51589"/>
    <lineage>
        <taxon>Archaea</taxon>
        <taxon>Methanobacteriati</taxon>
        <taxon>Methanobacteriota</taxon>
        <taxon>Stenosarchaea group</taxon>
        <taxon>Halobacteria</taxon>
        <taxon>Halobacteriales</taxon>
        <taxon>Haloarculaceae</taxon>
        <taxon>Haloarcula</taxon>
    </lineage>
</organism>
<evidence type="ECO:0008006" key="3">
    <source>
        <dbReference type="Google" id="ProtNLM"/>
    </source>
</evidence>
<gene>
    <name evidence="1" type="ORF">EGO51_14555</name>
</gene>
<evidence type="ECO:0000313" key="1">
    <source>
        <dbReference type="EMBL" id="KAA9410974.1"/>
    </source>
</evidence>
<reference evidence="1 2" key="1">
    <citation type="submission" date="2018-11" db="EMBL/GenBank/DDBJ databases">
        <title>Genomic analysis of Haloarcula hispanica CBA1121.</title>
        <authorList>
            <person name="Kim Y.B."/>
            <person name="Roh S.W."/>
        </authorList>
    </citation>
    <scope>NUCLEOTIDE SEQUENCE [LARGE SCALE GENOMIC DNA]</scope>
    <source>
        <strain evidence="1 2">CBA1121</strain>
    </source>
</reference>
<proteinExistence type="predicted"/>
<sequence>MSRSHKANHYGTLVERKAGERYDLELDRCSWHDAKRPDGTPVEIKAAMYRHADGQPGTFKLYSKYHKKLRSKNGWYIFGVYRVRGRGIEVLDWEMRHSSRLPKLSRHGGGSHRDTYQMKLWIDTIFNFEDR</sequence>
<name>A0A5J5LNW1_HALHI</name>
<dbReference type="Pfam" id="PF25941">
    <property type="entry name" value="PDDEXK_16"/>
    <property type="match status" value="1"/>
</dbReference>
<dbReference type="InterPro" id="IPR058715">
    <property type="entry name" value="PDDEXK_nuclease-rel"/>
</dbReference>